<comment type="catalytic activity">
    <reaction evidence="5">
        <text>O-phospho-L-serine + 2-oxoglutarate = 3-phosphooxypyruvate + L-glutamate</text>
        <dbReference type="Rhea" id="RHEA:14329"/>
        <dbReference type="ChEBI" id="CHEBI:16810"/>
        <dbReference type="ChEBI" id="CHEBI:18110"/>
        <dbReference type="ChEBI" id="CHEBI:29985"/>
        <dbReference type="ChEBI" id="CHEBI:57524"/>
        <dbReference type="EC" id="2.6.1.52"/>
    </reaction>
</comment>
<dbReference type="GO" id="GO:0004648">
    <property type="term" value="F:O-phospho-L-serine:2-oxoglutarate aminotransferase activity"/>
    <property type="evidence" value="ECO:0007669"/>
    <property type="project" value="UniProtKB-EC"/>
</dbReference>
<dbReference type="PANTHER" id="PTHR43247">
    <property type="entry name" value="PHOSPHOSERINE AMINOTRANSFERASE"/>
    <property type="match status" value="1"/>
</dbReference>
<comment type="caution">
    <text evidence="7">The sequence shown here is derived from an EMBL/GenBank/DDBJ whole genome shotgun (WGS) entry which is preliminary data.</text>
</comment>
<dbReference type="GO" id="GO:0030170">
    <property type="term" value="F:pyridoxal phosphate binding"/>
    <property type="evidence" value="ECO:0007669"/>
    <property type="project" value="TreeGrafter"/>
</dbReference>
<organism evidence="7">
    <name type="scientific">termite gut metagenome</name>
    <dbReference type="NCBI Taxonomy" id="433724"/>
    <lineage>
        <taxon>unclassified sequences</taxon>
        <taxon>metagenomes</taxon>
        <taxon>organismal metagenomes</taxon>
    </lineage>
</organism>
<keyword evidence="3" id="KW-0663">Pyridoxal phosphate</keyword>
<dbReference type="SUPFAM" id="SSF53383">
    <property type="entry name" value="PLP-dependent transferases"/>
    <property type="match status" value="1"/>
</dbReference>
<dbReference type="GO" id="GO:0005737">
    <property type="term" value="C:cytoplasm"/>
    <property type="evidence" value="ECO:0007669"/>
    <property type="project" value="TreeGrafter"/>
</dbReference>
<evidence type="ECO:0000313" key="7">
    <source>
        <dbReference type="EMBL" id="KAA6309021.1"/>
    </source>
</evidence>
<dbReference type="InterPro" id="IPR022278">
    <property type="entry name" value="Pser_aminoTfrase"/>
</dbReference>
<comment type="pathway">
    <text evidence="4">Amino-acid biosynthesis.</text>
</comment>
<accession>A0A5J4PJM8</accession>
<proteinExistence type="predicted"/>
<name>A0A5J4PJM8_9ZZZZ</name>
<evidence type="ECO:0000256" key="4">
    <source>
        <dbReference type="ARBA" id="ARBA00029440"/>
    </source>
</evidence>
<dbReference type="AlphaFoldDB" id="A0A5J4PJM8"/>
<comment type="cofactor">
    <cofactor evidence="1">
        <name>pyridoxal 5'-phosphate</name>
        <dbReference type="ChEBI" id="CHEBI:597326"/>
    </cofactor>
</comment>
<dbReference type="Gene3D" id="3.40.640.10">
    <property type="entry name" value="Type I PLP-dependent aspartate aminotransferase-like (Major domain)"/>
    <property type="match status" value="1"/>
</dbReference>
<dbReference type="EMBL" id="SNRY01008172">
    <property type="protein sequence ID" value="KAA6309021.1"/>
    <property type="molecule type" value="Genomic_DNA"/>
</dbReference>
<feature type="non-terminal residue" evidence="7">
    <location>
        <position position="88"/>
    </location>
</feature>
<evidence type="ECO:0000256" key="2">
    <source>
        <dbReference type="ARBA" id="ARBA00022679"/>
    </source>
</evidence>
<sequence length="88" mass="9709">MKKHNFNAGPSVLPHEVVENTAKAVIDFNGSGLSLMEISHRHKDFQTVIDDAEALFKEILQIPEGYSVLFLGGGASLQFCMAPFNFLE</sequence>
<evidence type="ECO:0000256" key="5">
    <source>
        <dbReference type="ARBA" id="ARBA00049007"/>
    </source>
</evidence>
<gene>
    <name evidence="7" type="ORF">EZS27_039412</name>
</gene>
<protein>
    <submittedName>
        <fullName evidence="7">Phosphoserine aminotransferase</fullName>
        <ecNumber evidence="7">2.6.1.52</ecNumber>
    </submittedName>
</protein>
<feature type="domain" description="Aminotransferase class V" evidence="6">
    <location>
        <begin position="5"/>
        <end position="85"/>
    </location>
</feature>
<evidence type="ECO:0000256" key="1">
    <source>
        <dbReference type="ARBA" id="ARBA00001933"/>
    </source>
</evidence>
<dbReference type="InterPro" id="IPR015424">
    <property type="entry name" value="PyrdxlP-dep_Trfase"/>
</dbReference>
<dbReference type="Pfam" id="PF00266">
    <property type="entry name" value="Aminotran_5"/>
    <property type="match status" value="1"/>
</dbReference>
<dbReference type="EC" id="2.6.1.52" evidence="7"/>
<keyword evidence="7" id="KW-0032">Aminotransferase</keyword>
<reference evidence="7" key="1">
    <citation type="submission" date="2019-03" db="EMBL/GenBank/DDBJ databases">
        <title>Single cell metagenomics reveals metabolic interactions within the superorganism composed of flagellate Streblomastix strix and complex community of Bacteroidetes bacteria on its surface.</title>
        <authorList>
            <person name="Treitli S.C."/>
            <person name="Kolisko M."/>
            <person name="Husnik F."/>
            <person name="Keeling P."/>
            <person name="Hampl V."/>
        </authorList>
    </citation>
    <scope>NUCLEOTIDE SEQUENCE</scope>
    <source>
        <strain evidence="7">STM</strain>
    </source>
</reference>
<evidence type="ECO:0000259" key="6">
    <source>
        <dbReference type="Pfam" id="PF00266"/>
    </source>
</evidence>
<keyword evidence="2 7" id="KW-0808">Transferase</keyword>
<dbReference type="InterPro" id="IPR000192">
    <property type="entry name" value="Aminotrans_V_dom"/>
</dbReference>
<dbReference type="InterPro" id="IPR015421">
    <property type="entry name" value="PyrdxlP-dep_Trfase_major"/>
</dbReference>
<dbReference type="PANTHER" id="PTHR43247:SF1">
    <property type="entry name" value="PHOSPHOSERINE AMINOTRANSFERASE"/>
    <property type="match status" value="1"/>
</dbReference>
<dbReference type="GO" id="GO:0006564">
    <property type="term" value="P:L-serine biosynthetic process"/>
    <property type="evidence" value="ECO:0007669"/>
    <property type="project" value="InterPro"/>
</dbReference>
<evidence type="ECO:0000256" key="3">
    <source>
        <dbReference type="ARBA" id="ARBA00022898"/>
    </source>
</evidence>